<keyword evidence="2" id="KW-0812">Transmembrane</keyword>
<feature type="region of interest" description="Disordered" evidence="1">
    <location>
        <begin position="1"/>
        <end position="26"/>
    </location>
</feature>
<evidence type="ECO:0000256" key="1">
    <source>
        <dbReference type="SAM" id="MobiDB-lite"/>
    </source>
</evidence>
<comment type="caution">
    <text evidence="3">The sequence shown here is derived from an EMBL/GenBank/DDBJ whole genome shotgun (WGS) entry which is preliminary data.</text>
</comment>
<dbReference type="EMBL" id="CAKKTJ010000167">
    <property type="protein sequence ID" value="CAH0477022.1"/>
    <property type="molecule type" value="Genomic_DNA"/>
</dbReference>
<accession>A0AAU9KRU6</accession>
<feature type="transmembrane region" description="Helical" evidence="2">
    <location>
        <begin position="89"/>
        <end position="107"/>
    </location>
</feature>
<dbReference type="InterPro" id="IPR027417">
    <property type="entry name" value="P-loop_NTPase"/>
</dbReference>
<evidence type="ECO:0000313" key="3">
    <source>
        <dbReference type="EMBL" id="CAH0477022.1"/>
    </source>
</evidence>
<organism evidence="3 4">
    <name type="scientific">Peronospora belbahrii</name>
    <dbReference type="NCBI Taxonomy" id="622444"/>
    <lineage>
        <taxon>Eukaryota</taxon>
        <taxon>Sar</taxon>
        <taxon>Stramenopiles</taxon>
        <taxon>Oomycota</taxon>
        <taxon>Peronosporomycetes</taxon>
        <taxon>Peronosporales</taxon>
        <taxon>Peronosporaceae</taxon>
        <taxon>Peronospora</taxon>
    </lineage>
</organism>
<proteinExistence type="predicted"/>
<keyword evidence="2" id="KW-0472">Membrane</keyword>
<sequence>MGQGPRSSKRRESVQSTASSTDIESHHEMIAGKVKYSEVARENGWVDQELIEAIERDIVDHGEKVTFENIAGLEHTKQLLQETMMLPQITTYLFTVCCVVLLSLRNIV</sequence>
<evidence type="ECO:0000256" key="2">
    <source>
        <dbReference type="SAM" id="Phobius"/>
    </source>
</evidence>
<dbReference type="Proteomes" id="UP001160483">
    <property type="component" value="Unassembled WGS sequence"/>
</dbReference>
<keyword evidence="2" id="KW-1133">Transmembrane helix</keyword>
<gene>
    <name evidence="3" type="ORF">PBS003_LOCUS3780</name>
</gene>
<protein>
    <submittedName>
        <fullName evidence="3">Uncharacterized protein</fullName>
    </submittedName>
</protein>
<dbReference type="AlphaFoldDB" id="A0AAU9KRU6"/>
<dbReference type="Gene3D" id="3.40.50.300">
    <property type="entry name" value="P-loop containing nucleotide triphosphate hydrolases"/>
    <property type="match status" value="1"/>
</dbReference>
<name>A0AAU9KRU6_9STRA</name>
<reference evidence="3" key="1">
    <citation type="submission" date="2021-11" db="EMBL/GenBank/DDBJ databases">
        <authorList>
            <person name="Islam A."/>
            <person name="Islam S."/>
            <person name="Flora M.S."/>
            <person name="Rahman M."/>
            <person name="Ziaur R.M."/>
            <person name="Epstein J.H."/>
            <person name="Hassan M."/>
            <person name="Klassen M."/>
            <person name="Woodard K."/>
            <person name="Webb A."/>
            <person name="Webby R.J."/>
            <person name="El Zowalaty M.E."/>
        </authorList>
    </citation>
    <scope>NUCLEOTIDE SEQUENCE</scope>
    <source>
        <strain evidence="3">Pbs3</strain>
    </source>
</reference>
<evidence type="ECO:0000313" key="4">
    <source>
        <dbReference type="Proteomes" id="UP001160483"/>
    </source>
</evidence>